<name>A0A9D1TEN5_9FIRM</name>
<gene>
    <name evidence="2" type="ORF">H9747_04965</name>
</gene>
<dbReference type="AlphaFoldDB" id="A0A9D1TEN5"/>
<reference evidence="2" key="1">
    <citation type="journal article" date="2021" name="PeerJ">
        <title>Extensive microbial diversity within the chicken gut microbiome revealed by metagenomics and culture.</title>
        <authorList>
            <person name="Gilroy R."/>
            <person name="Ravi A."/>
            <person name="Getino M."/>
            <person name="Pursley I."/>
            <person name="Horton D.L."/>
            <person name="Alikhan N.F."/>
            <person name="Baker D."/>
            <person name="Gharbi K."/>
            <person name="Hall N."/>
            <person name="Watson M."/>
            <person name="Adriaenssens E.M."/>
            <person name="Foster-Nyarko E."/>
            <person name="Jarju S."/>
            <person name="Secka A."/>
            <person name="Antonio M."/>
            <person name="Oren A."/>
            <person name="Chaudhuri R.R."/>
            <person name="La Ragione R."/>
            <person name="Hildebrand F."/>
            <person name="Pallen M.J."/>
        </authorList>
    </citation>
    <scope>NUCLEOTIDE SEQUENCE</scope>
    <source>
        <strain evidence="2">CHK195-9823</strain>
    </source>
</reference>
<organism evidence="2 3">
    <name type="scientific">Candidatus Blautia stercorigallinarum</name>
    <dbReference type="NCBI Taxonomy" id="2838501"/>
    <lineage>
        <taxon>Bacteria</taxon>
        <taxon>Bacillati</taxon>
        <taxon>Bacillota</taxon>
        <taxon>Clostridia</taxon>
        <taxon>Lachnospirales</taxon>
        <taxon>Lachnospiraceae</taxon>
        <taxon>Blautia</taxon>
    </lineage>
</organism>
<dbReference type="Gene3D" id="3.30.950.30">
    <property type="entry name" value="Schlafen, AAA domain"/>
    <property type="match status" value="1"/>
</dbReference>
<dbReference type="InterPro" id="IPR004919">
    <property type="entry name" value="GmrSD_N"/>
</dbReference>
<evidence type="ECO:0000313" key="2">
    <source>
        <dbReference type="EMBL" id="HIV38338.1"/>
    </source>
</evidence>
<protein>
    <submittedName>
        <fullName evidence="2">DUF262 domain-containing protein</fullName>
    </submittedName>
</protein>
<dbReference type="Proteomes" id="UP000886814">
    <property type="component" value="Unassembled WGS sequence"/>
</dbReference>
<evidence type="ECO:0000259" key="1">
    <source>
        <dbReference type="Pfam" id="PF03235"/>
    </source>
</evidence>
<proteinExistence type="predicted"/>
<dbReference type="PANTHER" id="PTHR39639:SF1">
    <property type="entry name" value="DUF262 DOMAIN-CONTAINING PROTEIN"/>
    <property type="match status" value="1"/>
</dbReference>
<sequence>MGLLPKINGKTVERAYEEYRNGVYLVNRRYQRKLVWSINEKEAFIDSLRNGYPVPLFLFSTNTYKGMDRREIIDGMQRLNAIFGFIENEFTIGGYYFDLSSTASTKQLLDEKILEQKTPVLDRTSCVGIASYELPFSVYDEDDPDIIDEVFRRINSNGKHLSRQEIRQAGATGEFAELVRVLSTKLRGDVSHEDILLLDQMKEISIKQDGNGYGINADDVFWVKQNIIDKKDLRLSLDEEIVGDLVGAMVSDTMPPSRVSVLDGYYYINEGEQDGRGYKTEQAIQARGSEAICAQFLYIIDEIKKIFYNREHTVIQHILAQKVYRGPRYFQSLFLTLYELLIKQEMKIVDYDKVYEQLGNIAERTMVISGGGGAWSAREKTEVVAKVKAILHPAFVERAEGDPMHYSYATEIETLLKQSKTENSQYDFKQGIHDLSSGEKNDKLVKKIYKTLTAMGNSEKNAVGYVLIGVADNFEDAEKISRKYNTENIKVGNFYITGIDGEVDKFYKGDYDVYFAQFKNALQTMPLDEHYRRQIGSKMRMVSYYDKSIIIMKIVNDNGAIMFDNGYYTRVGANNDPEPVSAPEMPAFFSKFAKN</sequence>
<dbReference type="EMBL" id="DXIQ01000028">
    <property type="protein sequence ID" value="HIV38338.1"/>
    <property type="molecule type" value="Genomic_DNA"/>
</dbReference>
<dbReference type="Pfam" id="PF03235">
    <property type="entry name" value="GmrSD_N"/>
    <property type="match status" value="1"/>
</dbReference>
<accession>A0A9D1TEN5</accession>
<reference evidence="2" key="2">
    <citation type="submission" date="2021-04" db="EMBL/GenBank/DDBJ databases">
        <authorList>
            <person name="Gilroy R."/>
        </authorList>
    </citation>
    <scope>NUCLEOTIDE SEQUENCE</scope>
    <source>
        <strain evidence="2">CHK195-9823</strain>
    </source>
</reference>
<dbReference type="PANTHER" id="PTHR39639">
    <property type="entry name" value="CHROMOSOME 16, WHOLE GENOME SHOTGUN SEQUENCE"/>
    <property type="match status" value="1"/>
</dbReference>
<comment type="caution">
    <text evidence="2">The sequence shown here is derived from an EMBL/GenBank/DDBJ whole genome shotgun (WGS) entry which is preliminary data.</text>
</comment>
<dbReference type="InterPro" id="IPR038461">
    <property type="entry name" value="Schlafen_AlbA_2_dom_sf"/>
</dbReference>
<feature type="domain" description="GmrSD restriction endonucleases N-terminal" evidence="1">
    <location>
        <begin position="15"/>
        <end position="169"/>
    </location>
</feature>
<evidence type="ECO:0000313" key="3">
    <source>
        <dbReference type="Proteomes" id="UP000886814"/>
    </source>
</evidence>